<dbReference type="PANTHER" id="PTHR43514">
    <property type="entry name" value="ABC TRANSPORTER I FAMILY MEMBER 10"/>
    <property type="match status" value="1"/>
</dbReference>
<comment type="similarity">
    <text evidence="1">Belongs to the ABC transporter superfamily.</text>
</comment>
<dbReference type="PANTHER" id="PTHR43514:SF4">
    <property type="entry name" value="ABC TRANSPORTER I FAMILY MEMBER 10"/>
    <property type="match status" value="1"/>
</dbReference>
<evidence type="ECO:0000256" key="8">
    <source>
        <dbReference type="ARBA" id="ARBA00022967"/>
    </source>
</evidence>
<dbReference type="InterPro" id="IPR050334">
    <property type="entry name" value="Molybdenum_import_ModC"/>
</dbReference>
<dbReference type="PROSITE" id="PS50893">
    <property type="entry name" value="ABC_TRANSPORTER_2"/>
    <property type="match status" value="1"/>
</dbReference>
<dbReference type="GO" id="GO:0140359">
    <property type="term" value="F:ABC-type transporter activity"/>
    <property type="evidence" value="ECO:0007669"/>
    <property type="project" value="InterPro"/>
</dbReference>
<dbReference type="InterPro" id="IPR017871">
    <property type="entry name" value="ABC_transporter-like_CS"/>
</dbReference>
<feature type="domain" description="Mop" evidence="12">
    <location>
        <begin position="288"/>
        <end position="353"/>
    </location>
</feature>
<evidence type="ECO:0000313" key="14">
    <source>
        <dbReference type="Proteomes" id="UP000584824"/>
    </source>
</evidence>
<dbReference type="SUPFAM" id="SSF50331">
    <property type="entry name" value="MOP-like"/>
    <property type="match status" value="1"/>
</dbReference>
<evidence type="ECO:0000259" key="12">
    <source>
        <dbReference type="PROSITE" id="PS51866"/>
    </source>
</evidence>
<dbReference type="InterPro" id="IPR003593">
    <property type="entry name" value="AAA+_ATPase"/>
</dbReference>
<dbReference type="AlphaFoldDB" id="A0A7W6P268"/>
<dbReference type="Gene3D" id="2.40.50.100">
    <property type="match status" value="1"/>
</dbReference>
<evidence type="ECO:0000256" key="3">
    <source>
        <dbReference type="ARBA" id="ARBA00022475"/>
    </source>
</evidence>
<dbReference type="EMBL" id="JACIDU010000011">
    <property type="protein sequence ID" value="MBB4104318.1"/>
    <property type="molecule type" value="Genomic_DNA"/>
</dbReference>
<reference evidence="13 14" key="1">
    <citation type="submission" date="2020-08" db="EMBL/GenBank/DDBJ databases">
        <title>Genomic Encyclopedia of Type Strains, Phase IV (KMG-IV): sequencing the most valuable type-strain genomes for metagenomic binning, comparative biology and taxonomic classification.</title>
        <authorList>
            <person name="Goeker M."/>
        </authorList>
    </citation>
    <scope>NUCLEOTIDE SEQUENCE [LARGE SCALE GENOMIC DNA]</scope>
    <source>
        <strain evidence="13 14">DSM 26385</strain>
    </source>
</reference>
<dbReference type="GO" id="GO:0005524">
    <property type="term" value="F:ATP binding"/>
    <property type="evidence" value="ECO:0007669"/>
    <property type="project" value="UniProtKB-KW"/>
</dbReference>
<dbReference type="InterPro" id="IPR011868">
    <property type="entry name" value="ModC_ABC_ATP-bd"/>
</dbReference>
<dbReference type="SMART" id="SM00382">
    <property type="entry name" value="AAA"/>
    <property type="match status" value="1"/>
</dbReference>
<evidence type="ECO:0000313" key="13">
    <source>
        <dbReference type="EMBL" id="MBB4104318.1"/>
    </source>
</evidence>
<dbReference type="InterPro" id="IPR004606">
    <property type="entry name" value="Mop_domain"/>
</dbReference>
<evidence type="ECO:0000256" key="10">
    <source>
        <dbReference type="PROSITE-ProRule" id="PRU01213"/>
    </source>
</evidence>
<evidence type="ECO:0000256" key="6">
    <source>
        <dbReference type="ARBA" id="ARBA00022741"/>
    </source>
</evidence>
<dbReference type="GO" id="GO:0015098">
    <property type="term" value="F:molybdate ion transmembrane transporter activity"/>
    <property type="evidence" value="ECO:0007669"/>
    <property type="project" value="InterPro"/>
</dbReference>
<dbReference type="RefSeq" id="WP_183793402.1">
    <property type="nucleotide sequence ID" value="NZ_JACIDU010000011.1"/>
</dbReference>
<keyword evidence="3" id="KW-1003">Cell membrane</keyword>
<dbReference type="GO" id="GO:0016887">
    <property type="term" value="F:ATP hydrolysis activity"/>
    <property type="evidence" value="ECO:0007669"/>
    <property type="project" value="InterPro"/>
</dbReference>
<dbReference type="Gene3D" id="3.40.50.300">
    <property type="entry name" value="P-loop containing nucleotide triphosphate hydrolases"/>
    <property type="match status" value="1"/>
</dbReference>
<feature type="domain" description="ABC transporter" evidence="11">
    <location>
        <begin position="2"/>
        <end position="233"/>
    </location>
</feature>
<evidence type="ECO:0000256" key="1">
    <source>
        <dbReference type="ARBA" id="ARBA00005417"/>
    </source>
</evidence>
<dbReference type="NCBIfam" id="TIGR02142">
    <property type="entry name" value="modC_ABC"/>
    <property type="match status" value="1"/>
</dbReference>
<dbReference type="InterPro" id="IPR008995">
    <property type="entry name" value="Mo/tungstate-bd_C_term_dom"/>
</dbReference>
<proteinExistence type="inferred from homology"/>
<gene>
    <name evidence="13" type="ORF">GGQ66_002892</name>
</gene>
<dbReference type="InterPro" id="IPR005116">
    <property type="entry name" value="Transp-assoc_OB_typ1"/>
</dbReference>
<dbReference type="InterPro" id="IPR003439">
    <property type="entry name" value="ABC_transporter-like_ATP-bd"/>
</dbReference>
<dbReference type="PROSITE" id="PS51866">
    <property type="entry name" value="MOP"/>
    <property type="match status" value="1"/>
</dbReference>
<keyword evidence="4 10" id="KW-0500">Molybdenum</keyword>
<dbReference type="Pfam" id="PF00005">
    <property type="entry name" value="ABC_tran"/>
    <property type="match status" value="1"/>
</dbReference>
<evidence type="ECO:0000256" key="5">
    <source>
        <dbReference type="ARBA" id="ARBA00022519"/>
    </source>
</evidence>
<comment type="caution">
    <text evidence="13">The sequence shown here is derived from an EMBL/GenBank/DDBJ whole genome shotgun (WGS) entry which is preliminary data.</text>
</comment>
<dbReference type="Pfam" id="PF03459">
    <property type="entry name" value="TOBE"/>
    <property type="match status" value="1"/>
</dbReference>
<name>A0A7W6P268_9HYPH</name>
<accession>A0A7W6P268</accession>
<dbReference type="Proteomes" id="UP000584824">
    <property type="component" value="Unassembled WGS sequence"/>
</dbReference>
<keyword evidence="7 13" id="KW-0067">ATP-binding</keyword>
<keyword evidence="5" id="KW-0997">Cell inner membrane</keyword>
<dbReference type="SUPFAM" id="SSF52540">
    <property type="entry name" value="P-loop containing nucleoside triphosphate hydrolases"/>
    <property type="match status" value="1"/>
</dbReference>
<dbReference type="PROSITE" id="PS00211">
    <property type="entry name" value="ABC_TRANSPORTER_1"/>
    <property type="match status" value="1"/>
</dbReference>
<evidence type="ECO:0000259" key="11">
    <source>
        <dbReference type="PROSITE" id="PS50893"/>
    </source>
</evidence>
<protein>
    <submittedName>
        <fullName evidence="13">Molybdate transport system ATP-binding protein</fullName>
    </submittedName>
</protein>
<evidence type="ECO:0000256" key="4">
    <source>
        <dbReference type="ARBA" id="ARBA00022505"/>
    </source>
</evidence>
<keyword evidence="6" id="KW-0547">Nucleotide-binding</keyword>
<keyword evidence="14" id="KW-1185">Reference proteome</keyword>
<sequence>MSLLVDVTHRHGEFTLGAAFSAADGLTALSGPSGSGKTTLINLIAGLIPLQKGRILFDDRVWNDTDAGIFVPPHRRRIGYVFQEARLFPHVSVRANLAYGMGNVAKAERPARMARVADLLRIAPLLDRRPSGLSGGEKQRVALGRALLSAPELLLMDEPLSALDAGLKADILPDIERIRDAEGIPILYISHSIEEVARLATHVVALEAGRIVATGGPEAAFASGVSGQRSGSFLTAVVAEIFEGEGLMLAHAPGGKLYLRAAPVAIGQSVRVFVPAADVVLARGLPEAISTLNRLSGIVVNLREDKNSILVELDCGGDRLCAEVTRRSSERLGIAPGERLNALFKAVRTEPENLYRQKI</sequence>
<dbReference type="GO" id="GO:0016020">
    <property type="term" value="C:membrane"/>
    <property type="evidence" value="ECO:0007669"/>
    <property type="project" value="InterPro"/>
</dbReference>
<keyword evidence="9" id="KW-0472">Membrane</keyword>
<evidence type="ECO:0000256" key="9">
    <source>
        <dbReference type="ARBA" id="ARBA00023136"/>
    </source>
</evidence>
<evidence type="ECO:0000256" key="2">
    <source>
        <dbReference type="ARBA" id="ARBA00022448"/>
    </source>
</evidence>
<evidence type="ECO:0000256" key="7">
    <source>
        <dbReference type="ARBA" id="ARBA00022840"/>
    </source>
</evidence>
<dbReference type="InterPro" id="IPR027417">
    <property type="entry name" value="P-loop_NTPase"/>
</dbReference>
<keyword evidence="2" id="KW-0813">Transport</keyword>
<keyword evidence="8" id="KW-1278">Translocase</keyword>
<organism evidence="13 14">
    <name type="scientific">Allorhizobium borbori</name>
    <dbReference type="NCBI Taxonomy" id="485907"/>
    <lineage>
        <taxon>Bacteria</taxon>
        <taxon>Pseudomonadati</taxon>
        <taxon>Pseudomonadota</taxon>
        <taxon>Alphaproteobacteria</taxon>
        <taxon>Hyphomicrobiales</taxon>
        <taxon>Rhizobiaceae</taxon>
        <taxon>Rhizobium/Agrobacterium group</taxon>
        <taxon>Allorhizobium</taxon>
    </lineage>
</organism>